<keyword evidence="2" id="KW-0808">Transferase</keyword>
<dbReference type="Proteomes" id="UP001057753">
    <property type="component" value="Unassembled WGS sequence"/>
</dbReference>
<dbReference type="EMBL" id="JABXYM010000001">
    <property type="protein sequence ID" value="MCR6097155.1"/>
    <property type="molecule type" value="Genomic_DNA"/>
</dbReference>
<name>A0A9Q4FY08_SALAG</name>
<dbReference type="SUPFAM" id="SSF53335">
    <property type="entry name" value="S-adenosyl-L-methionine-dependent methyltransferases"/>
    <property type="match status" value="1"/>
</dbReference>
<proteinExistence type="predicted"/>
<keyword evidence="2" id="KW-0489">Methyltransferase</keyword>
<evidence type="ECO:0000313" key="3">
    <source>
        <dbReference type="Proteomes" id="UP001057753"/>
    </source>
</evidence>
<dbReference type="Gene3D" id="3.40.50.150">
    <property type="entry name" value="Vaccinia Virus protein VP39"/>
    <property type="match status" value="1"/>
</dbReference>
<dbReference type="InterPro" id="IPR013216">
    <property type="entry name" value="Methyltransf_11"/>
</dbReference>
<accession>A0A9Q4FY08</accession>
<comment type="caution">
    <text evidence="2">The sequence shown here is derived from an EMBL/GenBank/DDBJ whole genome shotgun (WGS) entry which is preliminary data.</text>
</comment>
<dbReference type="AlphaFoldDB" id="A0A9Q4FY08"/>
<protein>
    <submittedName>
        <fullName evidence="2">Class I SAM-dependent methyltransferase</fullName>
    </submittedName>
</protein>
<sequence length="190" mass="21569">MAGERFNPEKANSLLSEKRYKLLDPDHVLTYFNVEQGNVMADLGAGNGFFTLPIAKKTDTTVYAVDIEPHMLELLKQRADKEDIRNITYIESGLYDIKLDDNLVDKAMISLVLHEVPDISKALEEVKRILKHGGQVLIIEWEAKRSEMGPPFEDRIASTEMENILRNNGFKVDVKSFNEDIYVLKGIASK</sequence>
<reference evidence="2" key="1">
    <citation type="submission" date="2020-06" db="EMBL/GenBank/DDBJ databases">
        <title>Insight into the genomes of haloalkaliphilic bacilli from Kenyan soda lakes.</title>
        <authorList>
            <person name="Mwirichia R."/>
            <person name="Villamizar G.C."/>
            <person name="Poehlein A."/>
            <person name="Mugweru J."/>
            <person name="Kipnyargis A."/>
            <person name="Kiplimo D."/>
            <person name="Orwa P."/>
            <person name="Daniel R."/>
        </authorList>
    </citation>
    <scope>NUCLEOTIDE SEQUENCE</scope>
    <source>
        <strain evidence="2">B1096_S55</strain>
    </source>
</reference>
<dbReference type="GO" id="GO:0008757">
    <property type="term" value="F:S-adenosylmethionine-dependent methyltransferase activity"/>
    <property type="evidence" value="ECO:0007669"/>
    <property type="project" value="InterPro"/>
</dbReference>
<evidence type="ECO:0000313" key="2">
    <source>
        <dbReference type="EMBL" id="MCR6097155.1"/>
    </source>
</evidence>
<dbReference type="GO" id="GO:0032259">
    <property type="term" value="P:methylation"/>
    <property type="evidence" value="ECO:0007669"/>
    <property type="project" value="UniProtKB-KW"/>
</dbReference>
<feature type="domain" description="Methyltransferase type 11" evidence="1">
    <location>
        <begin position="42"/>
        <end position="138"/>
    </location>
</feature>
<dbReference type="PANTHER" id="PTHR43591:SF24">
    <property type="entry name" value="2-METHOXY-6-POLYPRENYL-1,4-BENZOQUINOL METHYLASE, MITOCHONDRIAL"/>
    <property type="match status" value="1"/>
</dbReference>
<organism evidence="2 3">
    <name type="scientific">Salipaludibacillus agaradhaerens</name>
    <name type="common">Bacillus agaradhaerens</name>
    <dbReference type="NCBI Taxonomy" id="76935"/>
    <lineage>
        <taxon>Bacteria</taxon>
        <taxon>Bacillati</taxon>
        <taxon>Bacillota</taxon>
        <taxon>Bacilli</taxon>
        <taxon>Bacillales</taxon>
        <taxon>Bacillaceae</taxon>
    </lineage>
</organism>
<evidence type="ECO:0000259" key="1">
    <source>
        <dbReference type="Pfam" id="PF08241"/>
    </source>
</evidence>
<keyword evidence="3" id="KW-1185">Reference proteome</keyword>
<gene>
    <name evidence="2" type="ORF">HXA33_11345</name>
</gene>
<dbReference type="InterPro" id="IPR029063">
    <property type="entry name" value="SAM-dependent_MTases_sf"/>
</dbReference>
<dbReference type="PANTHER" id="PTHR43591">
    <property type="entry name" value="METHYLTRANSFERASE"/>
    <property type="match status" value="1"/>
</dbReference>
<dbReference type="Pfam" id="PF08241">
    <property type="entry name" value="Methyltransf_11"/>
    <property type="match status" value="1"/>
</dbReference>
<dbReference type="RefSeq" id="WP_257821586.1">
    <property type="nucleotide sequence ID" value="NZ_JABXYM010000001.1"/>
</dbReference>
<dbReference type="CDD" id="cd02440">
    <property type="entry name" value="AdoMet_MTases"/>
    <property type="match status" value="1"/>
</dbReference>